<dbReference type="PANTHER" id="PTHR32157:SF0">
    <property type="entry name" value="CANCER_TESTIS ANTIGEN FAMILY 47 MEMBER C1"/>
    <property type="match status" value="1"/>
</dbReference>
<dbReference type="GeneID" id="114505521"/>
<dbReference type="Proteomes" id="UP000664940">
    <property type="component" value="Unassembled WGS sequence"/>
</dbReference>
<feature type="region of interest" description="Disordered" evidence="1">
    <location>
        <begin position="61"/>
        <end position="85"/>
    </location>
</feature>
<dbReference type="PANTHER" id="PTHR32157">
    <property type="entry name" value="GENE 6268-RELATED"/>
    <property type="match status" value="1"/>
</dbReference>
<dbReference type="AlphaFoldDB" id="A0A6J2MMS3"/>
<dbReference type="RefSeq" id="XP_028379193.1">
    <property type="nucleotide sequence ID" value="XM_028523392.1"/>
</dbReference>
<feature type="region of interest" description="Disordered" evidence="1">
    <location>
        <begin position="207"/>
        <end position="290"/>
    </location>
</feature>
<evidence type="ECO:0000256" key="1">
    <source>
        <dbReference type="SAM" id="MobiDB-lite"/>
    </source>
</evidence>
<evidence type="ECO:0000313" key="4">
    <source>
        <dbReference type="Proteomes" id="UP000664940"/>
    </source>
</evidence>
<dbReference type="EMBL" id="JABVXQ010000009">
    <property type="protein sequence ID" value="KAF6090816.1"/>
    <property type="molecule type" value="Genomic_DNA"/>
</dbReference>
<dbReference type="OrthoDB" id="9809706at2759"/>
<dbReference type="Proteomes" id="UP000504628">
    <property type="component" value="Chromosome X"/>
</dbReference>
<reference evidence="5" key="2">
    <citation type="submission" date="2025-04" db="UniProtKB">
        <authorList>
            <consortium name="RefSeq"/>
        </authorList>
    </citation>
    <scope>IDENTIFICATION</scope>
    <source>
        <tissue evidence="5">Muscle</tissue>
    </source>
</reference>
<dbReference type="KEGG" id="pdic:114505521"/>
<dbReference type="Pfam" id="PF15623">
    <property type="entry name" value="CT47"/>
    <property type="match status" value="1"/>
</dbReference>
<gene>
    <name evidence="5" type="primary">LOC114505521</name>
    <name evidence="2" type="ORF">HJG60_012198</name>
</gene>
<name>A0A6J2MMS3_9CHIR</name>
<feature type="compositionally biased region" description="Basic and acidic residues" evidence="1">
    <location>
        <begin position="273"/>
        <end position="290"/>
    </location>
</feature>
<keyword evidence="3" id="KW-1185">Reference proteome</keyword>
<reference evidence="2 4" key="1">
    <citation type="journal article" date="2020" name="Nature">
        <title>Six reference-quality genomes reveal evolution of bat adaptations.</title>
        <authorList>
            <person name="Jebb D."/>
            <person name="Huang Z."/>
            <person name="Pippel M."/>
            <person name="Hughes G.M."/>
            <person name="Lavrichenko K."/>
            <person name="Devanna P."/>
            <person name="Winkler S."/>
            <person name="Jermiin L.S."/>
            <person name="Skirmuntt E.C."/>
            <person name="Katzourakis A."/>
            <person name="Burkitt-Gray L."/>
            <person name="Ray D.A."/>
            <person name="Sullivan K.A.M."/>
            <person name="Roscito J.G."/>
            <person name="Kirilenko B.M."/>
            <person name="Davalos L.M."/>
            <person name="Corthals A.P."/>
            <person name="Power M.L."/>
            <person name="Jones G."/>
            <person name="Ransome R.D."/>
            <person name="Dechmann D.K.N."/>
            <person name="Locatelli A.G."/>
            <person name="Puechmaille S.J."/>
            <person name="Fedrigo O."/>
            <person name="Jarvis E.D."/>
            <person name="Hiller M."/>
            <person name="Vernes S.C."/>
            <person name="Myers E.W."/>
            <person name="Teeling E.C."/>
        </authorList>
    </citation>
    <scope>NUCLEOTIDE SEQUENCE [LARGE SCALE GENOMIC DNA]</scope>
    <source>
        <strain evidence="2">Bat1K_MPI-CBG_1</strain>
    </source>
</reference>
<evidence type="ECO:0000313" key="5">
    <source>
        <dbReference type="RefSeq" id="XP_028379193.1"/>
    </source>
</evidence>
<accession>A0A6J2MMS3</accession>
<sequence>MSDTGEGNPTLGGQENPMDDVRARVWEAGAEDVVIHDSGPYGNEEGEGEVEAEVEVLGEAEGGAQGEAEAGTRTGTQPGEAGVTGAVGGLDVEATAAGVPEGGVSGEDYNMAPAHDGEQYLERRAPRLVFLDLVRTMLHRLYYNDHIIVPPRRRLRVVQPRSQMPIHVSGIRMLSVPGGSGEGAAAIVPEGSGEGATAVVSRGSGEGAAAMVPKGSGEGAAAMVPKGSGEGAAAMAPEDQPEADVQEPAQKAEGPEETTKYQYENTEEESQDAEAKEKKEFNENKDPKRM</sequence>
<proteinExistence type="predicted"/>
<protein>
    <submittedName>
        <fullName evidence="5">Cancer/testis antigen 47A-like</fullName>
    </submittedName>
</protein>
<evidence type="ECO:0000313" key="3">
    <source>
        <dbReference type="Proteomes" id="UP000504628"/>
    </source>
</evidence>
<organism evidence="3 5">
    <name type="scientific">Phyllostomus discolor</name>
    <name type="common">pale spear-nosed bat</name>
    <dbReference type="NCBI Taxonomy" id="89673"/>
    <lineage>
        <taxon>Eukaryota</taxon>
        <taxon>Metazoa</taxon>
        <taxon>Chordata</taxon>
        <taxon>Craniata</taxon>
        <taxon>Vertebrata</taxon>
        <taxon>Euteleostomi</taxon>
        <taxon>Mammalia</taxon>
        <taxon>Eutheria</taxon>
        <taxon>Laurasiatheria</taxon>
        <taxon>Chiroptera</taxon>
        <taxon>Yangochiroptera</taxon>
        <taxon>Phyllostomidae</taxon>
        <taxon>Phyllostominae</taxon>
        <taxon>Phyllostomus</taxon>
    </lineage>
</organism>
<dbReference type="InterPro" id="IPR028930">
    <property type="entry name" value="CT47"/>
</dbReference>
<evidence type="ECO:0000313" key="2">
    <source>
        <dbReference type="EMBL" id="KAF6090816.1"/>
    </source>
</evidence>